<dbReference type="AlphaFoldDB" id="A0A392RNN0"/>
<organism evidence="1 2">
    <name type="scientific">Trifolium medium</name>
    <dbReference type="NCBI Taxonomy" id="97028"/>
    <lineage>
        <taxon>Eukaryota</taxon>
        <taxon>Viridiplantae</taxon>
        <taxon>Streptophyta</taxon>
        <taxon>Embryophyta</taxon>
        <taxon>Tracheophyta</taxon>
        <taxon>Spermatophyta</taxon>
        <taxon>Magnoliopsida</taxon>
        <taxon>eudicotyledons</taxon>
        <taxon>Gunneridae</taxon>
        <taxon>Pentapetalae</taxon>
        <taxon>rosids</taxon>
        <taxon>fabids</taxon>
        <taxon>Fabales</taxon>
        <taxon>Fabaceae</taxon>
        <taxon>Papilionoideae</taxon>
        <taxon>50 kb inversion clade</taxon>
        <taxon>NPAAA clade</taxon>
        <taxon>Hologalegina</taxon>
        <taxon>IRL clade</taxon>
        <taxon>Trifolieae</taxon>
        <taxon>Trifolium</taxon>
    </lineage>
</organism>
<evidence type="ECO:0000313" key="1">
    <source>
        <dbReference type="EMBL" id="MCI37909.1"/>
    </source>
</evidence>
<keyword evidence="1" id="KW-0436">Ligase</keyword>
<dbReference type="GO" id="GO:0016874">
    <property type="term" value="F:ligase activity"/>
    <property type="evidence" value="ECO:0007669"/>
    <property type="project" value="UniProtKB-KW"/>
</dbReference>
<dbReference type="SUPFAM" id="SSF56801">
    <property type="entry name" value="Acetyl-CoA synthetase-like"/>
    <property type="match status" value="1"/>
</dbReference>
<dbReference type="Gene3D" id="3.30.300.30">
    <property type="match status" value="1"/>
</dbReference>
<feature type="non-terminal residue" evidence="1">
    <location>
        <position position="1"/>
    </location>
</feature>
<sequence length="37" mass="4329">VAPHKKVRKVVFTDKIPRSPIGKILQRQLRNYLTSKL</sequence>
<comment type="caution">
    <text evidence="1">The sequence shown here is derived from an EMBL/GenBank/DDBJ whole genome shotgun (WGS) entry which is preliminary data.</text>
</comment>
<accession>A0A392RNN0</accession>
<reference evidence="1 2" key="1">
    <citation type="journal article" date="2018" name="Front. Plant Sci.">
        <title>Red Clover (Trifolium pratense) and Zigzag Clover (T. medium) - A Picture of Genomic Similarities and Differences.</title>
        <authorList>
            <person name="Dluhosova J."/>
            <person name="Istvanek J."/>
            <person name="Nedelnik J."/>
            <person name="Repkova J."/>
        </authorList>
    </citation>
    <scope>NUCLEOTIDE SEQUENCE [LARGE SCALE GENOMIC DNA]</scope>
    <source>
        <strain evidence="2">cv. 10/8</strain>
        <tissue evidence="1">Leaf</tissue>
    </source>
</reference>
<dbReference type="InterPro" id="IPR045851">
    <property type="entry name" value="AMP-bd_C_sf"/>
</dbReference>
<dbReference type="Proteomes" id="UP000265520">
    <property type="component" value="Unassembled WGS sequence"/>
</dbReference>
<dbReference type="EMBL" id="LXQA010249714">
    <property type="protein sequence ID" value="MCI37909.1"/>
    <property type="molecule type" value="Genomic_DNA"/>
</dbReference>
<protein>
    <submittedName>
        <fullName evidence="1">4-coumarate-CoA ligase-like 6-like</fullName>
    </submittedName>
</protein>
<name>A0A392RNN0_9FABA</name>
<proteinExistence type="predicted"/>
<keyword evidence="2" id="KW-1185">Reference proteome</keyword>
<evidence type="ECO:0000313" key="2">
    <source>
        <dbReference type="Proteomes" id="UP000265520"/>
    </source>
</evidence>